<dbReference type="GO" id="GO:0008270">
    <property type="term" value="F:zinc ion binding"/>
    <property type="evidence" value="ECO:0007669"/>
    <property type="project" value="UniProtKB-KW"/>
</dbReference>
<dbReference type="PANTHER" id="PTHR24388">
    <property type="entry name" value="ZINC FINGER PROTEIN"/>
    <property type="match status" value="1"/>
</dbReference>
<keyword evidence="5" id="KW-0862">Zinc</keyword>
<dbReference type="PANTHER" id="PTHR24388:SF54">
    <property type="entry name" value="PROTEIN ESCARGOT"/>
    <property type="match status" value="1"/>
</dbReference>
<dbReference type="Pfam" id="PF00096">
    <property type="entry name" value="zf-C2H2"/>
    <property type="match status" value="3"/>
</dbReference>
<dbReference type="InterPro" id="IPR036236">
    <property type="entry name" value="Znf_C2H2_sf"/>
</dbReference>
<reference evidence="9" key="1">
    <citation type="journal article" date="2008" name="Nat. Genet.">
        <title>The Pristionchus pacificus genome provides a unique perspective on nematode lifestyle and parasitism.</title>
        <authorList>
            <person name="Dieterich C."/>
            <person name="Clifton S.W."/>
            <person name="Schuster L.N."/>
            <person name="Chinwalla A."/>
            <person name="Delehaunty K."/>
            <person name="Dinkelacker I."/>
            <person name="Fulton L."/>
            <person name="Fulton R."/>
            <person name="Godfrey J."/>
            <person name="Minx P."/>
            <person name="Mitreva M."/>
            <person name="Roeseler W."/>
            <person name="Tian H."/>
            <person name="Witte H."/>
            <person name="Yang S.P."/>
            <person name="Wilson R.K."/>
            <person name="Sommer R.J."/>
        </authorList>
    </citation>
    <scope>NUCLEOTIDE SEQUENCE [LARGE SCALE GENOMIC DNA]</scope>
    <source>
        <strain evidence="9">PS312</strain>
    </source>
</reference>
<name>A0A454XNP8_PRIPA</name>
<dbReference type="EnsemblMetazoa" id="PPA00397.1">
    <property type="protein sequence ID" value="PPA00397.1"/>
    <property type="gene ID" value="WBGene00089951"/>
</dbReference>
<sequence>MDELESWRAKASAHASTDRIGHVIARYFDLIGAVSRDGVDAESVGDLVGMLAQDRAFAVSRDRNETNPLRELVYAMAASFGTLIDNLAKSSQHEDNMKMEGTADGSNAADPEYLLPKEEPLGLDMSPGVGLLPSLHEDQMERARRERERAGTGDDEPRSSMNQPSRKRPRLQPVQQLQHEGDDEDDVVALEQKCETCGRMFDSVVSLMNHLATAHRETPKRDSEPSKAIVMSASDQRVPPMHLPPHLPPHTATVPMPLPAGLPMIPLVQQPRAAPTVLLTPRQEPGRSTAQPPSSMRSLSHTGEIDGRLPGLTGTPETHKHPCELCPAKFKYPSGLRDHMRKHTGERPYQCPVCPEAFVNASLLKSHQRDDHGMLPFLCPGCDEKFALCSQLTQHKKTAMHGYS</sequence>
<feature type="compositionally biased region" description="Basic and acidic residues" evidence="7">
    <location>
        <begin position="139"/>
        <end position="158"/>
    </location>
</feature>
<organism evidence="8 9">
    <name type="scientific">Pristionchus pacificus</name>
    <name type="common">Parasitic nematode worm</name>
    <dbReference type="NCBI Taxonomy" id="54126"/>
    <lineage>
        <taxon>Eukaryota</taxon>
        <taxon>Metazoa</taxon>
        <taxon>Ecdysozoa</taxon>
        <taxon>Nematoda</taxon>
        <taxon>Chromadorea</taxon>
        <taxon>Rhabditida</taxon>
        <taxon>Rhabditina</taxon>
        <taxon>Diplogasteromorpha</taxon>
        <taxon>Diplogasteroidea</taxon>
        <taxon>Neodiplogasteridae</taxon>
        <taxon>Pristionchus</taxon>
    </lineage>
</organism>
<dbReference type="SMART" id="SM00355">
    <property type="entry name" value="ZnF_C2H2"/>
    <property type="match status" value="4"/>
</dbReference>
<evidence type="ECO:0000256" key="5">
    <source>
        <dbReference type="ARBA" id="ARBA00022833"/>
    </source>
</evidence>
<evidence type="ECO:0000256" key="2">
    <source>
        <dbReference type="ARBA" id="ARBA00022723"/>
    </source>
</evidence>
<dbReference type="FunFam" id="3.30.160.60:FF:002343">
    <property type="entry name" value="Zinc finger protein 33A"/>
    <property type="match status" value="1"/>
</dbReference>
<keyword evidence="2" id="KW-0479">Metal-binding</keyword>
<evidence type="ECO:0000256" key="7">
    <source>
        <dbReference type="SAM" id="MobiDB-lite"/>
    </source>
</evidence>
<feature type="region of interest" description="Disordered" evidence="7">
    <location>
        <begin position="139"/>
        <end position="185"/>
    </location>
</feature>
<evidence type="ECO:0000313" key="8">
    <source>
        <dbReference type="EnsemblMetazoa" id="PPA00397.1"/>
    </source>
</evidence>
<protein>
    <submittedName>
        <fullName evidence="8">Zinc finger protein</fullName>
    </submittedName>
</protein>
<keyword evidence="3" id="KW-0677">Repeat</keyword>
<dbReference type="AlphaFoldDB" id="A0A454XNP8"/>
<reference evidence="8" key="2">
    <citation type="submission" date="2022-06" db="UniProtKB">
        <authorList>
            <consortium name="EnsemblMetazoa"/>
        </authorList>
    </citation>
    <scope>IDENTIFICATION</scope>
    <source>
        <strain evidence="8">PS312</strain>
    </source>
</reference>
<dbReference type="OrthoDB" id="6329175at2759"/>
<proteinExistence type="predicted"/>
<evidence type="ECO:0000256" key="3">
    <source>
        <dbReference type="ARBA" id="ARBA00022737"/>
    </source>
</evidence>
<feature type="compositionally biased region" description="Polar residues" evidence="7">
    <location>
        <begin position="286"/>
        <end position="301"/>
    </location>
</feature>
<feature type="region of interest" description="Disordered" evidence="7">
    <location>
        <begin position="282"/>
        <end position="308"/>
    </location>
</feature>
<keyword evidence="4" id="KW-0863">Zinc-finger</keyword>
<evidence type="ECO:0000256" key="6">
    <source>
        <dbReference type="ARBA" id="ARBA00023242"/>
    </source>
</evidence>
<accession>A0A8R1U3R7</accession>
<evidence type="ECO:0000256" key="4">
    <source>
        <dbReference type="ARBA" id="ARBA00022771"/>
    </source>
</evidence>
<keyword evidence="6" id="KW-0539">Nucleus</keyword>
<dbReference type="SUPFAM" id="SSF57667">
    <property type="entry name" value="beta-beta-alpha zinc fingers"/>
    <property type="match status" value="2"/>
</dbReference>
<dbReference type="PROSITE" id="PS50157">
    <property type="entry name" value="ZINC_FINGER_C2H2_2"/>
    <property type="match status" value="4"/>
</dbReference>
<dbReference type="Proteomes" id="UP000005239">
    <property type="component" value="Unassembled WGS sequence"/>
</dbReference>
<dbReference type="InterPro" id="IPR013087">
    <property type="entry name" value="Znf_C2H2_type"/>
</dbReference>
<evidence type="ECO:0000256" key="1">
    <source>
        <dbReference type="ARBA" id="ARBA00004123"/>
    </source>
</evidence>
<dbReference type="PROSITE" id="PS00028">
    <property type="entry name" value="ZINC_FINGER_C2H2_1"/>
    <property type="match status" value="4"/>
</dbReference>
<keyword evidence="9" id="KW-1185">Reference proteome</keyword>
<dbReference type="InterPro" id="IPR050527">
    <property type="entry name" value="Snail/Krueppel_Znf"/>
</dbReference>
<dbReference type="OMA" id="HEDQMER"/>
<evidence type="ECO:0000313" key="9">
    <source>
        <dbReference type="Proteomes" id="UP000005239"/>
    </source>
</evidence>
<comment type="subcellular location">
    <subcellularLocation>
        <location evidence="1">Nucleus</location>
    </subcellularLocation>
</comment>
<gene>
    <name evidence="8" type="primary">WBGene00089951</name>
</gene>
<dbReference type="GO" id="GO:0005634">
    <property type="term" value="C:nucleus"/>
    <property type="evidence" value="ECO:0007669"/>
    <property type="project" value="UniProtKB-SubCell"/>
</dbReference>
<accession>A0A454XNP8</accession>
<dbReference type="Gene3D" id="3.30.160.60">
    <property type="entry name" value="Classic Zinc Finger"/>
    <property type="match status" value="2"/>
</dbReference>